<feature type="domain" description="MurNAc-LAA" evidence="1">
    <location>
        <begin position="64"/>
        <end position="172"/>
    </location>
</feature>
<dbReference type="Gene3D" id="3.40.630.40">
    <property type="entry name" value="Zn-dependent exopeptidases"/>
    <property type="match status" value="1"/>
</dbReference>
<accession>A0ABT9UW79</accession>
<dbReference type="SUPFAM" id="SSF53187">
    <property type="entry name" value="Zn-dependent exopeptidases"/>
    <property type="match status" value="1"/>
</dbReference>
<keyword evidence="3" id="KW-1185">Reference proteome</keyword>
<reference evidence="2 3" key="1">
    <citation type="submission" date="2023-07" db="EMBL/GenBank/DDBJ databases">
        <title>Genomic Encyclopedia of Type Strains, Phase IV (KMG-IV): sequencing the most valuable type-strain genomes for metagenomic binning, comparative biology and taxonomic classification.</title>
        <authorList>
            <person name="Goeker M."/>
        </authorList>
    </citation>
    <scope>NUCLEOTIDE SEQUENCE [LARGE SCALE GENOMIC DNA]</scope>
    <source>
        <strain evidence="2 3">DSM 20694</strain>
    </source>
</reference>
<dbReference type="GO" id="GO:0008745">
    <property type="term" value="F:N-acetylmuramoyl-L-alanine amidase activity"/>
    <property type="evidence" value="ECO:0007669"/>
    <property type="project" value="UniProtKB-EC"/>
</dbReference>
<dbReference type="Pfam" id="PF01520">
    <property type="entry name" value="Amidase_3"/>
    <property type="match status" value="1"/>
</dbReference>
<keyword evidence="2" id="KW-0378">Hydrolase</keyword>
<dbReference type="InterPro" id="IPR050695">
    <property type="entry name" value="N-acetylmuramoyl_amidase_3"/>
</dbReference>
<dbReference type="EC" id="3.5.1.28" evidence="2"/>
<organism evidence="2 3">
    <name type="scientific">Eubacterium multiforme</name>
    <dbReference type="NCBI Taxonomy" id="83339"/>
    <lineage>
        <taxon>Bacteria</taxon>
        <taxon>Bacillati</taxon>
        <taxon>Bacillota</taxon>
        <taxon>Clostridia</taxon>
        <taxon>Eubacteriales</taxon>
        <taxon>Eubacteriaceae</taxon>
        <taxon>Eubacterium</taxon>
    </lineage>
</organism>
<dbReference type="SUPFAM" id="SSF47090">
    <property type="entry name" value="PGBD-like"/>
    <property type="match status" value="1"/>
</dbReference>
<proteinExistence type="predicted"/>
<protein>
    <submittedName>
        <fullName evidence="2">N-acetylmuramoyl-L-alanine amidase</fullName>
        <ecNumber evidence="2">3.5.1.28</ecNumber>
    </submittedName>
</protein>
<dbReference type="Proteomes" id="UP001228504">
    <property type="component" value="Unassembled WGS sequence"/>
</dbReference>
<name>A0ABT9UW79_9FIRM</name>
<dbReference type="InterPro" id="IPR002508">
    <property type="entry name" value="MurNAc-LAA_cat"/>
</dbReference>
<dbReference type="Gene3D" id="1.10.101.10">
    <property type="entry name" value="PGBD-like superfamily/PGBD"/>
    <property type="match status" value="2"/>
</dbReference>
<dbReference type="PANTHER" id="PTHR30404">
    <property type="entry name" value="N-ACETYLMURAMOYL-L-ALANINE AMIDASE"/>
    <property type="match status" value="1"/>
</dbReference>
<gene>
    <name evidence="2" type="ORF">J2S18_002502</name>
</gene>
<dbReference type="Pfam" id="PF01471">
    <property type="entry name" value="PG_binding_1"/>
    <property type="match status" value="1"/>
</dbReference>
<dbReference type="RefSeq" id="WP_307487275.1">
    <property type="nucleotide sequence ID" value="NZ_JAUSUF010000010.1"/>
</dbReference>
<dbReference type="InterPro" id="IPR036365">
    <property type="entry name" value="PGBD-like_sf"/>
</dbReference>
<dbReference type="CDD" id="cd02696">
    <property type="entry name" value="MurNAc-LAA"/>
    <property type="match status" value="1"/>
</dbReference>
<evidence type="ECO:0000313" key="2">
    <source>
        <dbReference type="EMBL" id="MDQ0150554.1"/>
    </source>
</evidence>
<dbReference type="SMART" id="SM00646">
    <property type="entry name" value="Ami_3"/>
    <property type="match status" value="1"/>
</dbReference>
<dbReference type="EMBL" id="JAUSUF010000010">
    <property type="protein sequence ID" value="MDQ0150554.1"/>
    <property type="molecule type" value="Genomic_DNA"/>
</dbReference>
<dbReference type="InterPro" id="IPR002477">
    <property type="entry name" value="Peptidoglycan-bd-like"/>
</dbReference>
<dbReference type="InterPro" id="IPR036366">
    <property type="entry name" value="PGBDSf"/>
</dbReference>
<evidence type="ECO:0000313" key="3">
    <source>
        <dbReference type="Proteomes" id="UP001228504"/>
    </source>
</evidence>
<sequence length="307" mass="33642">MKIAVRGGHNFSVPGASGIISETREDRKVKDSLIKYLRLAGQDVLDVTPPDSCNTVSKDLAYGVNKANNWGADLYIPIHFNNCYNHYNGAIGAEVYVYSKSFSQAKAAMSALAEMGFKNRGVKSDPHLYDLRKSNMDAMLLEICFVEATEDVELYRKLGPDEVARRIAQKICSKSISSSNSSKQSHSTSSVSNNSKLWQKSISGEEVKALQSEINRQGYGNIKEDGYFGDSTLNACPMLREGARGNITKLMQQRLLNRGYTSLKSSGGADGVFGRGTTIAIKNLQKNKGLDVDGIVGKNTWKALYSK</sequence>
<dbReference type="PANTHER" id="PTHR30404:SF8">
    <property type="entry name" value="AUTOLYSIN PH-RELATED"/>
    <property type="match status" value="1"/>
</dbReference>
<comment type="caution">
    <text evidence="2">The sequence shown here is derived from an EMBL/GenBank/DDBJ whole genome shotgun (WGS) entry which is preliminary data.</text>
</comment>
<evidence type="ECO:0000259" key="1">
    <source>
        <dbReference type="SMART" id="SM00646"/>
    </source>
</evidence>